<dbReference type="RefSeq" id="XP_048268447.1">
    <property type="nucleotide sequence ID" value="XM_048412490.1"/>
</dbReference>
<evidence type="ECO:0000313" key="6">
    <source>
        <dbReference type="RefSeq" id="XP_048268447.1"/>
    </source>
</evidence>
<dbReference type="PANTHER" id="PTHR36427">
    <property type="entry name" value="54S RIBOSOMAL PROTEIN L1, MITOCHONDRIAL"/>
    <property type="match status" value="1"/>
</dbReference>
<feature type="region of interest" description="Disordered" evidence="4">
    <location>
        <begin position="349"/>
        <end position="370"/>
    </location>
</feature>
<keyword evidence="5" id="KW-1185">Reference proteome</keyword>
<comment type="similarity">
    <text evidence="1">Belongs to the universal ribosomal protein uL1 family.</text>
</comment>
<reference evidence="6" key="1">
    <citation type="submission" date="2025-08" db="UniProtKB">
        <authorList>
            <consortium name="RefSeq"/>
        </authorList>
    </citation>
    <scope>IDENTIFICATION</scope>
</reference>
<proteinExistence type="inferred from homology"/>
<evidence type="ECO:0000256" key="3">
    <source>
        <dbReference type="ARBA" id="ARBA00023274"/>
    </source>
</evidence>
<dbReference type="GO" id="GO:1990904">
    <property type="term" value="C:ribonucleoprotein complex"/>
    <property type="evidence" value="ECO:0007669"/>
    <property type="project" value="UniProtKB-KW"/>
</dbReference>
<name>A0A9C6STS2_BOMTE</name>
<keyword evidence="3" id="KW-0687">Ribonucleoprotein</keyword>
<dbReference type="InterPro" id="IPR016095">
    <property type="entry name" value="Ribosomal_uL1_3-a/b-sand"/>
</dbReference>
<evidence type="ECO:0000256" key="4">
    <source>
        <dbReference type="SAM" id="MobiDB-lite"/>
    </source>
</evidence>
<dbReference type="PANTHER" id="PTHR36427:SF3">
    <property type="entry name" value="LARGE RIBOSOMAL SUBUNIT PROTEIN UL1M"/>
    <property type="match status" value="1"/>
</dbReference>
<protein>
    <submittedName>
        <fullName evidence="6">50S ribosomal protein L1 isoform X1</fullName>
    </submittedName>
</protein>
<keyword evidence="2 6" id="KW-0689">Ribosomal protein</keyword>
<dbReference type="AlphaFoldDB" id="A0A9C6STS2"/>
<dbReference type="Gene3D" id="3.40.50.790">
    <property type="match status" value="1"/>
</dbReference>
<dbReference type="Gene3D" id="3.30.190.20">
    <property type="match status" value="1"/>
</dbReference>
<dbReference type="GeneID" id="100652257"/>
<dbReference type="GO" id="GO:0005840">
    <property type="term" value="C:ribosome"/>
    <property type="evidence" value="ECO:0007669"/>
    <property type="project" value="UniProtKB-KW"/>
</dbReference>
<sequence length="370" mass="43210">MRKSYMIHRILFITWNELFGYGWLINSFRSTYNCNAGYNIGSYMFMQSRDYAARKGTRERWRLKLKKKKVKAVVEQVGFVPHKQRKKETKVEVCPLTTMNESWKWKAVDDVYIVKYHQRPVYSLKEAIENHRETHHPTILNKPNAVVNAFIELNMRREKKNRYLDKFTRIIDTPHIFTYGQPQRTVLAFCKNPQEQENAKNAGADLVGGIELIKKIQNGTFAFKEYDCIVAHADILTDLLLVRGLLKKRFPNLRAGTLGNDMSQLVRRYKDGIGYTAEPHKSFKEYGQINVTFGLLNMDTQELEENFSSLINDVESMRPKRDGLFIERVQISSELSKESFKINHQDYLATSNEEETKEQEQDETAIISTS</sequence>
<dbReference type="InterPro" id="IPR028364">
    <property type="entry name" value="Ribosomal_uL1/biogenesis"/>
</dbReference>
<dbReference type="CTD" id="65008"/>
<organism evidence="5 6">
    <name type="scientific">Bombus terrestris</name>
    <name type="common">Buff-tailed bumblebee</name>
    <name type="synonym">Apis terrestris</name>
    <dbReference type="NCBI Taxonomy" id="30195"/>
    <lineage>
        <taxon>Eukaryota</taxon>
        <taxon>Metazoa</taxon>
        <taxon>Ecdysozoa</taxon>
        <taxon>Arthropoda</taxon>
        <taxon>Hexapoda</taxon>
        <taxon>Insecta</taxon>
        <taxon>Pterygota</taxon>
        <taxon>Neoptera</taxon>
        <taxon>Endopterygota</taxon>
        <taxon>Hymenoptera</taxon>
        <taxon>Apocrita</taxon>
        <taxon>Aculeata</taxon>
        <taxon>Apoidea</taxon>
        <taxon>Anthophila</taxon>
        <taxon>Apidae</taxon>
        <taxon>Bombus</taxon>
        <taxon>Bombus</taxon>
    </lineage>
</organism>
<accession>A0A9C6STS2</accession>
<dbReference type="Pfam" id="PF00687">
    <property type="entry name" value="Ribosomal_L1"/>
    <property type="match status" value="1"/>
</dbReference>
<dbReference type="OrthoDB" id="1747252at2759"/>
<evidence type="ECO:0000313" key="5">
    <source>
        <dbReference type="Proteomes" id="UP000835206"/>
    </source>
</evidence>
<feature type="compositionally biased region" description="Acidic residues" evidence="4">
    <location>
        <begin position="352"/>
        <end position="363"/>
    </location>
</feature>
<evidence type="ECO:0000256" key="2">
    <source>
        <dbReference type="ARBA" id="ARBA00022980"/>
    </source>
</evidence>
<dbReference type="InterPro" id="IPR023674">
    <property type="entry name" value="Ribosomal_uL1-like"/>
</dbReference>
<evidence type="ECO:0000256" key="1">
    <source>
        <dbReference type="ARBA" id="ARBA00010531"/>
    </source>
</evidence>
<dbReference type="Proteomes" id="UP000835206">
    <property type="component" value="Chromosome 15"/>
</dbReference>
<gene>
    <name evidence="6" type="primary">LOC100652257</name>
</gene>
<dbReference type="SUPFAM" id="SSF56808">
    <property type="entry name" value="Ribosomal protein L1"/>
    <property type="match status" value="1"/>
</dbReference>